<protein>
    <submittedName>
        <fullName evidence="3">SRPBCC family protein</fullName>
    </submittedName>
</protein>
<reference evidence="3" key="1">
    <citation type="submission" date="2022-03" db="EMBL/GenBank/DDBJ databases">
        <title>Genome Identification and Characterization of new species Bdellovibrio reynosense LBG001 sp. nov. from a Mexico soil sample.</title>
        <authorList>
            <person name="Camilli A."/>
            <person name="Ajao Y."/>
            <person name="Guo X."/>
        </authorList>
    </citation>
    <scope>NUCLEOTIDE SEQUENCE</scope>
    <source>
        <strain evidence="3">LBG001</strain>
    </source>
</reference>
<evidence type="ECO:0000259" key="2">
    <source>
        <dbReference type="Pfam" id="PF08327"/>
    </source>
</evidence>
<dbReference type="Pfam" id="PF08327">
    <property type="entry name" value="AHSA1"/>
    <property type="match status" value="1"/>
</dbReference>
<dbReference type="InterPro" id="IPR013538">
    <property type="entry name" value="ASHA1/2-like_C"/>
</dbReference>
<evidence type="ECO:0000313" key="4">
    <source>
        <dbReference type="Proteomes" id="UP000830116"/>
    </source>
</evidence>
<dbReference type="CDD" id="cd08894">
    <property type="entry name" value="SRPBCC_CalC_Aha1-like_1"/>
    <property type="match status" value="1"/>
</dbReference>
<dbReference type="Proteomes" id="UP000830116">
    <property type="component" value="Chromosome"/>
</dbReference>
<gene>
    <name evidence="3" type="ORF">MNR06_13160</name>
</gene>
<dbReference type="Gene3D" id="3.30.530.20">
    <property type="match status" value="1"/>
</dbReference>
<name>A0ABY4CAD2_9BACT</name>
<dbReference type="SUPFAM" id="SSF55961">
    <property type="entry name" value="Bet v1-like"/>
    <property type="match status" value="1"/>
</dbReference>
<feature type="domain" description="Activator of Hsp90 ATPase homologue 1/2-like C-terminal" evidence="2">
    <location>
        <begin position="18"/>
        <end position="146"/>
    </location>
</feature>
<comment type="similarity">
    <text evidence="1">Belongs to the AHA1 family.</text>
</comment>
<dbReference type="EMBL" id="CP093442">
    <property type="protein sequence ID" value="UOF00646.1"/>
    <property type="molecule type" value="Genomic_DNA"/>
</dbReference>
<accession>A0ABY4CAD2</accession>
<sequence>MPAISVTDRSIVSSRVFDYPRETVFDAWINPEQLSRWWGPKGFRNTFHKFDPKAGGQWDFTMHGPDGMNYQNRCVFEEVIKPERIIFTHLQPGHEFEVTATFQKVLEGRCKLIFEMLFTSKDECDLVRSFVLEANEENFDRLEQVLNSTAKHIGINQ</sequence>
<organism evidence="3 4">
    <name type="scientific">Bdellovibrio reynosensis</name>
    <dbReference type="NCBI Taxonomy" id="2835041"/>
    <lineage>
        <taxon>Bacteria</taxon>
        <taxon>Pseudomonadati</taxon>
        <taxon>Bdellovibrionota</taxon>
        <taxon>Bdellovibrionia</taxon>
        <taxon>Bdellovibrionales</taxon>
        <taxon>Pseudobdellovibrionaceae</taxon>
        <taxon>Bdellovibrio</taxon>
    </lineage>
</organism>
<dbReference type="RefSeq" id="WP_243536804.1">
    <property type="nucleotide sequence ID" value="NZ_CP093442.1"/>
</dbReference>
<keyword evidence="4" id="KW-1185">Reference proteome</keyword>
<proteinExistence type="inferred from homology"/>
<evidence type="ECO:0000256" key="1">
    <source>
        <dbReference type="ARBA" id="ARBA00006817"/>
    </source>
</evidence>
<dbReference type="InterPro" id="IPR023393">
    <property type="entry name" value="START-like_dom_sf"/>
</dbReference>
<evidence type="ECO:0000313" key="3">
    <source>
        <dbReference type="EMBL" id="UOF00646.1"/>
    </source>
</evidence>